<dbReference type="InterPro" id="IPR052192">
    <property type="entry name" value="Insect_Ionotropic_Sensory_Rcpt"/>
</dbReference>
<gene>
    <name evidence="9" type="ORF">LSTR_LSTR012279</name>
</gene>
<keyword evidence="5 8" id="KW-0472">Membrane</keyword>
<evidence type="ECO:0000256" key="6">
    <source>
        <dbReference type="ARBA" id="ARBA00023170"/>
    </source>
</evidence>
<dbReference type="EMBL" id="QKKF02031582">
    <property type="protein sequence ID" value="RZF34417.1"/>
    <property type="molecule type" value="Genomic_DNA"/>
</dbReference>
<dbReference type="FunCoup" id="A0A482WLJ4">
    <property type="interactions" value="43"/>
</dbReference>
<keyword evidence="3 8" id="KW-0812">Transmembrane</keyword>
<proteinExistence type="predicted"/>
<reference evidence="9 10" key="1">
    <citation type="journal article" date="2017" name="Gigascience">
        <title>Genome sequence of the small brown planthopper, Laodelphax striatellus.</title>
        <authorList>
            <person name="Zhu J."/>
            <person name="Jiang F."/>
            <person name="Wang X."/>
            <person name="Yang P."/>
            <person name="Bao Y."/>
            <person name="Zhao W."/>
            <person name="Wang W."/>
            <person name="Lu H."/>
            <person name="Wang Q."/>
            <person name="Cui N."/>
            <person name="Li J."/>
            <person name="Chen X."/>
            <person name="Luo L."/>
            <person name="Yu J."/>
            <person name="Kang L."/>
            <person name="Cui F."/>
        </authorList>
    </citation>
    <scope>NUCLEOTIDE SEQUENCE [LARGE SCALE GENOMIC DNA]</scope>
    <source>
        <strain evidence="9">Lst14</strain>
    </source>
</reference>
<evidence type="ECO:0000256" key="3">
    <source>
        <dbReference type="ARBA" id="ARBA00022692"/>
    </source>
</evidence>
<dbReference type="PANTHER" id="PTHR42643:SF38">
    <property type="entry name" value="IONOTROPIC RECEPTOR 100A"/>
    <property type="match status" value="1"/>
</dbReference>
<organism evidence="9 10">
    <name type="scientific">Laodelphax striatellus</name>
    <name type="common">Small brown planthopper</name>
    <name type="synonym">Delphax striatella</name>
    <dbReference type="NCBI Taxonomy" id="195883"/>
    <lineage>
        <taxon>Eukaryota</taxon>
        <taxon>Metazoa</taxon>
        <taxon>Ecdysozoa</taxon>
        <taxon>Arthropoda</taxon>
        <taxon>Hexapoda</taxon>
        <taxon>Insecta</taxon>
        <taxon>Pterygota</taxon>
        <taxon>Neoptera</taxon>
        <taxon>Paraneoptera</taxon>
        <taxon>Hemiptera</taxon>
        <taxon>Auchenorrhyncha</taxon>
        <taxon>Fulgoroidea</taxon>
        <taxon>Delphacidae</taxon>
        <taxon>Criomorphinae</taxon>
        <taxon>Laodelphax</taxon>
    </lineage>
</organism>
<comment type="caution">
    <text evidence="9">The sequence shown here is derived from an EMBL/GenBank/DDBJ whole genome shotgun (WGS) entry which is preliminary data.</text>
</comment>
<dbReference type="PANTHER" id="PTHR42643">
    <property type="entry name" value="IONOTROPIC RECEPTOR 20A-RELATED"/>
    <property type="match status" value="1"/>
</dbReference>
<feature type="transmembrane region" description="Helical" evidence="8">
    <location>
        <begin position="274"/>
        <end position="303"/>
    </location>
</feature>
<accession>A0A482WLJ4</accession>
<evidence type="ECO:0008006" key="11">
    <source>
        <dbReference type="Google" id="ProtNLM"/>
    </source>
</evidence>
<feature type="transmembrane region" description="Helical" evidence="8">
    <location>
        <begin position="343"/>
        <end position="363"/>
    </location>
</feature>
<dbReference type="OrthoDB" id="8195814at2759"/>
<dbReference type="AlphaFoldDB" id="A0A482WLJ4"/>
<name>A0A482WLJ4_LAOST</name>
<keyword evidence="6" id="KW-0675">Receptor</keyword>
<evidence type="ECO:0000256" key="2">
    <source>
        <dbReference type="ARBA" id="ARBA00022475"/>
    </source>
</evidence>
<protein>
    <recommendedName>
        <fullName evidence="11">Ionotropic glutamate receptor C-terminal domain-containing protein</fullName>
    </recommendedName>
</protein>
<evidence type="ECO:0000256" key="4">
    <source>
        <dbReference type="ARBA" id="ARBA00022989"/>
    </source>
</evidence>
<keyword evidence="2" id="KW-1003">Cell membrane</keyword>
<evidence type="ECO:0000256" key="7">
    <source>
        <dbReference type="ARBA" id="ARBA00023180"/>
    </source>
</evidence>
<evidence type="ECO:0000256" key="5">
    <source>
        <dbReference type="ARBA" id="ARBA00023136"/>
    </source>
</evidence>
<evidence type="ECO:0000313" key="10">
    <source>
        <dbReference type="Proteomes" id="UP000291343"/>
    </source>
</evidence>
<comment type="subcellular location">
    <subcellularLocation>
        <location evidence="1">Cell membrane</location>
        <topology evidence="1">Multi-pass membrane protein</topology>
    </subcellularLocation>
</comment>
<evidence type="ECO:0000256" key="8">
    <source>
        <dbReference type="SAM" id="Phobius"/>
    </source>
</evidence>
<dbReference type="InParanoid" id="A0A482WLJ4"/>
<keyword evidence="7" id="KW-0325">Glycoprotein</keyword>
<dbReference type="Gene3D" id="3.40.190.10">
    <property type="entry name" value="Periplasmic binding protein-like II"/>
    <property type="match status" value="1"/>
</dbReference>
<keyword evidence="10" id="KW-1185">Reference proteome</keyword>
<feature type="transmembrane region" description="Helical" evidence="8">
    <location>
        <begin position="532"/>
        <end position="552"/>
    </location>
</feature>
<keyword evidence="4 8" id="KW-1133">Transmembrane helix</keyword>
<evidence type="ECO:0000313" key="9">
    <source>
        <dbReference type="EMBL" id="RZF34417.1"/>
    </source>
</evidence>
<evidence type="ECO:0000256" key="1">
    <source>
        <dbReference type="ARBA" id="ARBA00004651"/>
    </source>
</evidence>
<dbReference type="Proteomes" id="UP000291343">
    <property type="component" value="Unassembled WGS sequence"/>
</dbReference>
<dbReference type="GO" id="GO:0005886">
    <property type="term" value="C:plasma membrane"/>
    <property type="evidence" value="ECO:0007669"/>
    <property type="project" value="UniProtKB-SubCell"/>
</dbReference>
<dbReference type="SUPFAM" id="SSF53850">
    <property type="entry name" value="Periplasmic binding protein-like II"/>
    <property type="match status" value="1"/>
</dbReference>
<sequence>MCAVGVRRVDPYSLGLIIVGETKFSTPSGFIESIHNHLGPVVVSHLESNKNTRFQAVMILIEEEYILNYIVNLQTNIFWNPYKLYIFVIVSECSERLMAFLEHIWDKYRVDNTMIVCSTKFSTIYSFDPNKYERMLSVYNESNKDELLVKLRKEKILNLHKQPLPVTMFPTSKTAVLKPDGRYGGVDGYLLQLIAEKMNFTPITIIPEDGQRYGQELKNGTLTGALGKLSYGETAIFTNKIFIKEYQTARLEFTAPFDFDQLCVLVPKAEKNRIWMFILLCFESEVWILIAVCYVLSIVIWYIVRSVIDRKQPDCILLAIELLQIFLNSSIKRKLNTTSERVFVVFVVIFSLLMAHTFQTYLVKSFSMRTYKKDINTLEDLDKSHLKVYVSSKNLGDTFMAEDNAVMSRLFKKFIYNFEDTSKRGRWKRIAYNKDIAVLGKERDLEDQIKLITAKNGGPLLHLVRECPRAYHSAYSVSVNSPYMESINKVIGQTLAAGLFKSWFFNNMSQHNGLKMNQETWSENVTFSLEHLTVAFTTLVVGLFLAFVVFILEMVSFRCCCKSHRR</sequence>